<proteinExistence type="predicted"/>
<comment type="caution">
    <text evidence="1">The sequence shown here is derived from an EMBL/GenBank/DDBJ whole genome shotgun (WGS) entry which is preliminary data.</text>
</comment>
<keyword evidence="2" id="KW-1185">Reference proteome</keyword>
<name>A0A5E4C6M2_MARMO</name>
<reference evidence="1" key="1">
    <citation type="submission" date="2019-04" db="EMBL/GenBank/DDBJ databases">
        <authorList>
            <person name="Alioto T."/>
            <person name="Alioto T."/>
        </authorList>
    </citation>
    <scope>NUCLEOTIDE SEQUENCE [LARGE SCALE GENOMIC DNA]</scope>
</reference>
<sequence length="122" mass="13407">MLTASPRGRGNGRSEFTPLCFPEADTLEIKRIPTPQTRKLKSRSKTSPAFCLRLNFSPPPMGTSALRPQHQGGPINEQQLLANETAAPRLNDCMGPASRSLQRKRNGTGLGLKLPLEFVNRL</sequence>
<gene>
    <name evidence="1" type="ORF">MONAX_5E005144</name>
</gene>
<evidence type="ECO:0000313" key="1">
    <source>
        <dbReference type="EMBL" id="VTJ77355.1"/>
    </source>
</evidence>
<dbReference type="AlphaFoldDB" id="A0A5E4C6M2"/>
<evidence type="ECO:0000313" key="2">
    <source>
        <dbReference type="Proteomes" id="UP000335636"/>
    </source>
</evidence>
<organism evidence="1 2">
    <name type="scientific">Marmota monax</name>
    <name type="common">Woodchuck</name>
    <dbReference type="NCBI Taxonomy" id="9995"/>
    <lineage>
        <taxon>Eukaryota</taxon>
        <taxon>Metazoa</taxon>
        <taxon>Chordata</taxon>
        <taxon>Craniata</taxon>
        <taxon>Vertebrata</taxon>
        <taxon>Euteleostomi</taxon>
        <taxon>Mammalia</taxon>
        <taxon>Eutheria</taxon>
        <taxon>Euarchontoglires</taxon>
        <taxon>Glires</taxon>
        <taxon>Rodentia</taxon>
        <taxon>Sciuromorpha</taxon>
        <taxon>Sciuridae</taxon>
        <taxon>Xerinae</taxon>
        <taxon>Marmotini</taxon>
        <taxon>Marmota</taxon>
    </lineage>
</organism>
<accession>A0A5E4C6M2</accession>
<protein>
    <submittedName>
        <fullName evidence="1">Uncharacterized protein</fullName>
    </submittedName>
</protein>
<dbReference type="Proteomes" id="UP000335636">
    <property type="component" value="Unassembled WGS sequence"/>
</dbReference>
<dbReference type="EMBL" id="CABDUW010000966">
    <property type="protein sequence ID" value="VTJ77355.1"/>
    <property type="molecule type" value="Genomic_DNA"/>
</dbReference>